<keyword evidence="3" id="KW-1185">Reference proteome</keyword>
<evidence type="ECO:0000313" key="2">
    <source>
        <dbReference type="EMBL" id="MBA5606158.1"/>
    </source>
</evidence>
<evidence type="ECO:0000256" key="1">
    <source>
        <dbReference type="SAM" id="MobiDB-lite"/>
    </source>
</evidence>
<proteinExistence type="predicted"/>
<dbReference type="Proteomes" id="UP000566711">
    <property type="component" value="Unassembled WGS sequence"/>
</dbReference>
<protein>
    <submittedName>
        <fullName evidence="2">Uncharacterized protein</fullName>
    </submittedName>
</protein>
<accession>A0A7W2EHS0</accession>
<gene>
    <name evidence="2" type="ORF">H3H36_12410</name>
</gene>
<reference evidence="2 3" key="1">
    <citation type="submission" date="2020-07" db="EMBL/GenBank/DDBJ databases">
        <title>Novel species isolated from subtropical streams in China.</title>
        <authorList>
            <person name="Lu H."/>
        </authorList>
    </citation>
    <scope>NUCLEOTIDE SEQUENCE [LARGE SCALE GENOMIC DNA]</scope>
    <source>
        <strain evidence="2 3">FT3S</strain>
    </source>
</reference>
<comment type="caution">
    <text evidence="2">The sequence shown here is derived from an EMBL/GenBank/DDBJ whole genome shotgun (WGS) entry which is preliminary data.</text>
</comment>
<feature type="region of interest" description="Disordered" evidence="1">
    <location>
        <begin position="115"/>
        <end position="150"/>
    </location>
</feature>
<organism evidence="2 3">
    <name type="scientific">Rugamonas fusca</name>
    <dbReference type="NCBI Taxonomy" id="2758568"/>
    <lineage>
        <taxon>Bacteria</taxon>
        <taxon>Pseudomonadati</taxon>
        <taxon>Pseudomonadota</taxon>
        <taxon>Betaproteobacteria</taxon>
        <taxon>Burkholderiales</taxon>
        <taxon>Oxalobacteraceae</taxon>
        <taxon>Telluria group</taxon>
        <taxon>Rugamonas</taxon>
    </lineage>
</organism>
<evidence type="ECO:0000313" key="3">
    <source>
        <dbReference type="Proteomes" id="UP000566711"/>
    </source>
</evidence>
<dbReference type="AlphaFoldDB" id="A0A7W2EHS0"/>
<name>A0A7W2EHS0_9BURK</name>
<dbReference type="RefSeq" id="WP_182217936.1">
    <property type="nucleotide sequence ID" value="NZ_JACEZS010000009.1"/>
</dbReference>
<sequence>MNLKTLINDDYADLGMRALAEAPVTALRSMSAQGAAALAQVFGVHSVRDLARLDCVKWATVITALADEEPPTPVEQARETLLDEAVEMTFPASDPLSVDASVTRIEVAPEVVDGHGDHQHAAQVEESTAHGLQHGMPKGGRTAATPARRH</sequence>
<dbReference type="EMBL" id="JACEZS010000009">
    <property type="protein sequence ID" value="MBA5606158.1"/>
    <property type="molecule type" value="Genomic_DNA"/>
</dbReference>